<evidence type="ECO:0000313" key="2">
    <source>
        <dbReference type="EMBL" id="QNT98435.1"/>
    </source>
</evidence>
<feature type="region of interest" description="Disordered" evidence="1">
    <location>
        <begin position="451"/>
        <end position="488"/>
    </location>
</feature>
<keyword evidence="2" id="KW-0614">Plasmid</keyword>
<reference evidence="2 3" key="1">
    <citation type="submission" date="2020-04" db="EMBL/GenBank/DDBJ databases">
        <title>Characterization and engineering of Streptomyces griseofuscus DSM40191 as a potential heterologous host for expression of BGCs.</title>
        <authorList>
            <person name="Gren T."/>
            <person name="Whitford C.M."/>
            <person name="Mohite O.S."/>
            <person name="Joergensen T.S."/>
            <person name="Nielsen J.B."/>
            <person name="Lee S.Y."/>
            <person name="Weber T."/>
        </authorList>
    </citation>
    <scope>NUCLEOTIDE SEQUENCE [LARGE SCALE GENOMIC DNA]</scope>
    <source>
        <strain evidence="2 3">DSM 40191</strain>
        <plasmid evidence="2 3">pSGRIFU3</plasmid>
    </source>
</reference>
<dbReference type="KEGG" id="sgf:HEP81_08209"/>
<dbReference type="InterPro" id="IPR025855">
    <property type="entry name" value="Replic_Relax"/>
</dbReference>
<dbReference type="Pfam" id="PF13814">
    <property type="entry name" value="Replic_Relax"/>
    <property type="match status" value="1"/>
</dbReference>
<evidence type="ECO:0000313" key="3">
    <source>
        <dbReference type="Proteomes" id="UP000516422"/>
    </source>
</evidence>
<gene>
    <name evidence="2" type="ORF">HEP81_08209</name>
</gene>
<proteinExistence type="predicted"/>
<organism evidence="2 3">
    <name type="scientific">Streptomyces griseofuscus</name>
    <dbReference type="NCBI Taxonomy" id="146922"/>
    <lineage>
        <taxon>Bacteria</taxon>
        <taxon>Bacillati</taxon>
        <taxon>Actinomycetota</taxon>
        <taxon>Actinomycetes</taxon>
        <taxon>Kitasatosporales</taxon>
        <taxon>Streptomycetaceae</taxon>
        <taxon>Streptomyces</taxon>
    </lineage>
</organism>
<evidence type="ECO:0008006" key="4">
    <source>
        <dbReference type="Google" id="ProtNLM"/>
    </source>
</evidence>
<feature type="compositionally biased region" description="Basic and acidic residues" evidence="1">
    <location>
        <begin position="44"/>
        <end position="55"/>
    </location>
</feature>
<protein>
    <recommendedName>
        <fullName evidence="4">Replication-relaxation</fullName>
    </recommendedName>
</protein>
<sequence>MSADAPEHQPGVAPSVDPSITPSAPRTQRPGVVSGQARRTGGRRSADNPHVDVSRKPKHRRTSTEPRRRELLQALGIFQRATPDQLWKLTRPGNRHDRLTRDNLLDLEDHQLVRIESTGEGQRQVWVLTKRGHGEAKQLLEPKGIRVSVLRKQEYDPDTGELLGTGYDDHAAAVTSTAAELHRAGIGHRLGFQTEIGHRLGSGFVQRADLVVRAPEAGVPVLLVEVDRRTEDAHELVAKLRRYWEWGRLLPKDADKSKVDLVRSRPDAIEHVDHDKRLWRRFYPPTGREGLVPVAFVFADTTAAKVANAVKVLEGAGRRYWAPRRYDSLYEKAVTALDYRQAVPVVITTLEKLQEHGADAAVWRRLGRDGEQTLTAALDNPDGHALYRAQEARAEAEDERRRAAEREARRPVCSRCGRKFSDERWEEITVHRTAVRAGHKSVCGPCRADDVARQEAAADAARLEAAEPPEPQDVPDPDRVRGWFRRRN</sequence>
<feature type="region of interest" description="Disordered" evidence="1">
    <location>
        <begin position="1"/>
        <end position="68"/>
    </location>
</feature>
<evidence type="ECO:0000256" key="1">
    <source>
        <dbReference type="SAM" id="MobiDB-lite"/>
    </source>
</evidence>
<dbReference type="Proteomes" id="UP000516422">
    <property type="component" value="Plasmid pSGRIFU3"/>
</dbReference>
<geneLocation type="plasmid" evidence="2 3">
    <name>pSGRIFU3</name>
</geneLocation>
<dbReference type="EMBL" id="CP051009">
    <property type="protein sequence ID" value="QNT98435.1"/>
    <property type="molecule type" value="Genomic_DNA"/>
</dbReference>
<name>A0A7H1QDQ5_9ACTN</name>
<dbReference type="AlphaFoldDB" id="A0A7H1QDQ5"/>
<accession>A0A7H1QDQ5</accession>